<gene>
    <name evidence="1" type="ORF">F7Q99_31775</name>
</gene>
<evidence type="ECO:0000313" key="2">
    <source>
        <dbReference type="Proteomes" id="UP000450000"/>
    </source>
</evidence>
<keyword evidence="2" id="KW-1185">Reference proteome</keyword>
<dbReference type="Pfam" id="PF05120">
    <property type="entry name" value="GvpG"/>
    <property type="match status" value="1"/>
</dbReference>
<evidence type="ECO:0000313" key="1">
    <source>
        <dbReference type="EMBL" id="MQS16645.1"/>
    </source>
</evidence>
<protein>
    <recommendedName>
        <fullName evidence="3">Gas vesicle protein</fullName>
    </recommendedName>
</protein>
<dbReference type="AlphaFoldDB" id="A0A6N7L0J1"/>
<comment type="caution">
    <text evidence="1">The sequence shown here is derived from an EMBL/GenBank/DDBJ whole genome shotgun (WGS) entry which is preliminary data.</text>
</comment>
<dbReference type="RefSeq" id="WP_326847478.1">
    <property type="nucleotide sequence ID" value="NZ_WBOF01000003.1"/>
</dbReference>
<dbReference type="InterPro" id="IPR007804">
    <property type="entry name" value="GvpG"/>
</dbReference>
<proteinExistence type="predicted"/>
<reference evidence="1 2" key="1">
    <citation type="submission" date="2019-09" db="EMBL/GenBank/DDBJ databases">
        <title>Genome Sequences of Streptomyces kaniharaensis ATCC 21070.</title>
        <authorList>
            <person name="Zhu W."/>
            <person name="De Crecy-Lagard V."/>
            <person name="Richards N.G."/>
        </authorList>
    </citation>
    <scope>NUCLEOTIDE SEQUENCE [LARGE SCALE GENOMIC DNA]</scope>
    <source>
        <strain evidence="1 2">SF-557</strain>
    </source>
</reference>
<sequence>MGVLVQFLTFPLAPVRGVVWVVDKVVEAAERDYYDPEPVQAQLAELERARAEGHIEEEEFERQEDELLARLEESKAYQLRRGAQGGA</sequence>
<dbReference type="Proteomes" id="UP000450000">
    <property type="component" value="Unassembled WGS sequence"/>
</dbReference>
<accession>A0A6N7L0J1</accession>
<name>A0A6N7L0J1_9ACTN</name>
<dbReference type="EMBL" id="WBOF01000003">
    <property type="protein sequence ID" value="MQS16645.1"/>
    <property type="molecule type" value="Genomic_DNA"/>
</dbReference>
<organism evidence="1 2">
    <name type="scientific">Streptomyces kaniharaensis</name>
    <dbReference type="NCBI Taxonomy" id="212423"/>
    <lineage>
        <taxon>Bacteria</taxon>
        <taxon>Bacillati</taxon>
        <taxon>Actinomycetota</taxon>
        <taxon>Actinomycetes</taxon>
        <taxon>Kitasatosporales</taxon>
        <taxon>Streptomycetaceae</taxon>
        <taxon>Streptomyces</taxon>
    </lineage>
</organism>
<evidence type="ECO:0008006" key="3">
    <source>
        <dbReference type="Google" id="ProtNLM"/>
    </source>
</evidence>